<dbReference type="RefSeq" id="XP_016450659.1">
    <property type="nucleotide sequence ID" value="XM_016595173.2"/>
</dbReference>
<name>A0A1S3YET3_TOBAC</name>
<dbReference type="AlphaFoldDB" id="A0A1S3YET3"/>
<dbReference type="Pfam" id="PF13963">
    <property type="entry name" value="Transpos_assoc"/>
    <property type="match status" value="1"/>
</dbReference>
<dbReference type="InterPro" id="IPR029480">
    <property type="entry name" value="Transpos_assoc"/>
</dbReference>
<sequence length="351" mass="40619">MDYGDKSWMNLLRWTDEYIRGVNNFLDKAFERAAQENEILCPCKKCMNRYWYYRNVVEDHLVVHGFVDSYTKWVFHGEGFSSRNTPHTSSDDDSSIMRDNIDGLLHDTFRNIESQVGDEEGVGERLSEDAKKFFKLPEDGKQELYPGCENFSKLSFTIRLYLLKCLHGLSNVAFSNLLELIKVAFPFAQVPESFNKARNMIKDLGLHYKKIHTCPNNCMLFWKENANADNCSICGSSRWKSAGPLTKTSSKIPTKVLRYFLLKPRLQRIFMCPETAAAIRWHANERPNDGDIRHLADGKAWKNFDSLHPDFSRDPRNIRLGLSSDGFNPFRTMSISHSTWPVMLMNYNLSP</sequence>
<dbReference type="GeneID" id="107775446"/>
<dbReference type="InterPro" id="IPR004242">
    <property type="entry name" value="Transposase_21"/>
</dbReference>
<feature type="domain" description="Transposase-associated" evidence="1">
    <location>
        <begin position="6"/>
        <end position="78"/>
    </location>
</feature>
<evidence type="ECO:0000313" key="2">
    <source>
        <dbReference type="Proteomes" id="UP000790787"/>
    </source>
</evidence>
<dbReference type="RefSeq" id="XP_016450659.1">
    <property type="nucleotide sequence ID" value="XM_016595173.1"/>
</dbReference>
<gene>
    <name evidence="3" type="primary">LOC107775446</name>
</gene>
<dbReference type="OrthoDB" id="1729146at2759"/>
<protein>
    <submittedName>
        <fullName evidence="3">Uncharacterized protein LOC107775446</fullName>
    </submittedName>
</protein>
<dbReference type="PANTHER" id="PTHR10775">
    <property type="entry name" value="OS08G0208400 PROTEIN"/>
    <property type="match status" value="1"/>
</dbReference>
<dbReference type="OMA" id="IRWHANE"/>
<keyword evidence="2" id="KW-1185">Reference proteome</keyword>
<dbReference type="KEGG" id="nta:107775446"/>
<evidence type="ECO:0000259" key="1">
    <source>
        <dbReference type="Pfam" id="PF13963"/>
    </source>
</evidence>
<dbReference type="STRING" id="4097.A0A1S3YET3"/>
<dbReference type="PaxDb" id="4097-A0A1S3YET3"/>
<dbReference type="PANTHER" id="PTHR10775:SF172">
    <property type="entry name" value="TNP2, PARTIAL"/>
    <property type="match status" value="1"/>
</dbReference>
<reference evidence="3" key="2">
    <citation type="submission" date="2025-08" db="UniProtKB">
        <authorList>
            <consortium name="RefSeq"/>
        </authorList>
    </citation>
    <scope>IDENTIFICATION</scope>
    <source>
        <tissue evidence="3">Leaf</tissue>
    </source>
</reference>
<dbReference type="Pfam" id="PF02992">
    <property type="entry name" value="Transposase_21"/>
    <property type="match status" value="1"/>
</dbReference>
<dbReference type="Proteomes" id="UP000790787">
    <property type="component" value="Chromosome 15"/>
</dbReference>
<accession>A0A1S3YET3</accession>
<proteinExistence type="predicted"/>
<organism evidence="2 3">
    <name type="scientific">Nicotiana tabacum</name>
    <name type="common">Common tobacco</name>
    <dbReference type="NCBI Taxonomy" id="4097"/>
    <lineage>
        <taxon>Eukaryota</taxon>
        <taxon>Viridiplantae</taxon>
        <taxon>Streptophyta</taxon>
        <taxon>Embryophyta</taxon>
        <taxon>Tracheophyta</taxon>
        <taxon>Spermatophyta</taxon>
        <taxon>Magnoliopsida</taxon>
        <taxon>eudicotyledons</taxon>
        <taxon>Gunneridae</taxon>
        <taxon>Pentapetalae</taxon>
        <taxon>asterids</taxon>
        <taxon>lamiids</taxon>
        <taxon>Solanales</taxon>
        <taxon>Solanaceae</taxon>
        <taxon>Nicotianoideae</taxon>
        <taxon>Nicotianeae</taxon>
        <taxon>Nicotiana</taxon>
    </lineage>
</organism>
<evidence type="ECO:0000313" key="3">
    <source>
        <dbReference type="RefSeq" id="XP_016450659.1"/>
    </source>
</evidence>
<reference evidence="2" key="1">
    <citation type="journal article" date="2014" name="Nat. Commun.">
        <title>The tobacco genome sequence and its comparison with those of tomato and potato.</title>
        <authorList>
            <person name="Sierro N."/>
            <person name="Battey J.N."/>
            <person name="Ouadi S."/>
            <person name="Bakaher N."/>
            <person name="Bovet L."/>
            <person name="Willig A."/>
            <person name="Goepfert S."/>
            <person name="Peitsch M.C."/>
            <person name="Ivanov N.V."/>
        </authorList>
    </citation>
    <scope>NUCLEOTIDE SEQUENCE [LARGE SCALE GENOMIC DNA]</scope>
</reference>